<evidence type="ECO:0000313" key="1">
    <source>
        <dbReference type="EMBL" id="KAK7372177.1"/>
    </source>
</evidence>
<keyword evidence="2" id="KW-1185">Reference proteome</keyword>
<evidence type="ECO:0000313" key="2">
    <source>
        <dbReference type="Proteomes" id="UP001374584"/>
    </source>
</evidence>
<sequence length="97" mass="11070">MVGPSSGAYVFKPPTRSFHLFIQLHHATITKKVHEPGPTFYPLTSRDATCLPDGTTHRRFTPQKKILHVPTLDDEKAPYCCFRLEAIEERDETLVFS</sequence>
<comment type="caution">
    <text evidence="1">The sequence shown here is derived from an EMBL/GenBank/DDBJ whole genome shotgun (WGS) entry which is preliminary data.</text>
</comment>
<proteinExistence type="predicted"/>
<gene>
    <name evidence="1" type="ORF">VNO80_05548</name>
</gene>
<reference evidence="1 2" key="1">
    <citation type="submission" date="2024-01" db="EMBL/GenBank/DDBJ databases">
        <title>The genomes of 5 underutilized Papilionoideae crops provide insights into root nodulation and disease resistanc.</title>
        <authorList>
            <person name="Jiang F."/>
        </authorList>
    </citation>
    <scope>NUCLEOTIDE SEQUENCE [LARGE SCALE GENOMIC DNA]</scope>
    <source>
        <strain evidence="1">JINMINGXINNONG_FW02</strain>
        <tissue evidence="1">Leaves</tissue>
    </source>
</reference>
<organism evidence="1 2">
    <name type="scientific">Phaseolus coccineus</name>
    <name type="common">Scarlet runner bean</name>
    <name type="synonym">Phaseolus multiflorus</name>
    <dbReference type="NCBI Taxonomy" id="3886"/>
    <lineage>
        <taxon>Eukaryota</taxon>
        <taxon>Viridiplantae</taxon>
        <taxon>Streptophyta</taxon>
        <taxon>Embryophyta</taxon>
        <taxon>Tracheophyta</taxon>
        <taxon>Spermatophyta</taxon>
        <taxon>Magnoliopsida</taxon>
        <taxon>eudicotyledons</taxon>
        <taxon>Gunneridae</taxon>
        <taxon>Pentapetalae</taxon>
        <taxon>rosids</taxon>
        <taxon>fabids</taxon>
        <taxon>Fabales</taxon>
        <taxon>Fabaceae</taxon>
        <taxon>Papilionoideae</taxon>
        <taxon>50 kb inversion clade</taxon>
        <taxon>NPAAA clade</taxon>
        <taxon>indigoferoid/millettioid clade</taxon>
        <taxon>Phaseoleae</taxon>
        <taxon>Phaseolus</taxon>
    </lineage>
</organism>
<accession>A0AAN9NG24</accession>
<dbReference type="Proteomes" id="UP001374584">
    <property type="component" value="Unassembled WGS sequence"/>
</dbReference>
<dbReference type="EMBL" id="JAYMYR010000003">
    <property type="protein sequence ID" value="KAK7372177.1"/>
    <property type="molecule type" value="Genomic_DNA"/>
</dbReference>
<dbReference type="AlphaFoldDB" id="A0AAN9NG24"/>
<protein>
    <submittedName>
        <fullName evidence="1">Uncharacterized protein</fullName>
    </submittedName>
</protein>
<name>A0AAN9NG24_PHACN</name>